<feature type="region of interest" description="Disordered" evidence="1">
    <location>
        <begin position="1"/>
        <end position="42"/>
    </location>
</feature>
<feature type="compositionally biased region" description="Polar residues" evidence="1">
    <location>
        <begin position="22"/>
        <end position="41"/>
    </location>
</feature>
<dbReference type="AlphaFoldDB" id="A0A9P4GTT1"/>
<evidence type="ECO:0000313" key="3">
    <source>
        <dbReference type="Proteomes" id="UP000800039"/>
    </source>
</evidence>
<evidence type="ECO:0000313" key="2">
    <source>
        <dbReference type="EMBL" id="KAF1851202.1"/>
    </source>
</evidence>
<dbReference type="GeneID" id="63849803"/>
<organism evidence="2 3">
    <name type="scientific">Cucurbitaria berberidis CBS 394.84</name>
    <dbReference type="NCBI Taxonomy" id="1168544"/>
    <lineage>
        <taxon>Eukaryota</taxon>
        <taxon>Fungi</taxon>
        <taxon>Dikarya</taxon>
        <taxon>Ascomycota</taxon>
        <taxon>Pezizomycotina</taxon>
        <taxon>Dothideomycetes</taxon>
        <taxon>Pleosporomycetidae</taxon>
        <taxon>Pleosporales</taxon>
        <taxon>Pleosporineae</taxon>
        <taxon>Cucurbitariaceae</taxon>
        <taxon>Cucurbitaria</taxon>
    </lineage>
</organism>
<protein>
    <submittedName>
        <fullName evidence="2">Uncharacterized protein</fullName>
    </submittedName>
</protein>
<dbReference type="RefSeq" id="XP_040793765.1">
    <property type="nucleotide sequence ID" value="XM_040932552.1"/>
</dbReference>
<evidence type="ECO:0000256" key="1">
    <source>
        <dbReference type="SAM" id="MobiDB-lite"/>
    </source>
</evidence>
<dbReference type="OrthoDB" id="3679162at2759"/>
<accession>A0A9P4GTT1</accession>
<name>A0A9P4GTT1_9PLEO</name>
<comment type="caution">
    <text evidence="2">The sequence shown here is derived from an EMBL/GenBank/DDBJ whole genome shotgun (WGS) entry which is preliminary data.</text>
</comment>
<gene>
    <name evidence="2" type="ORF">K460DRAFT_361968</name>
</gene>
<proteinExistence type="predicted"/>
<sequence length="242" mass="27500">MSYRPQKGFSKGYRSHPYGASPNRQPTNHKSNSFDPDSESLNAAGLHASPSLELARSDPFHHYIICSGYFRGKTLAEVHLIKPDYLPWMRSKHYDALPDTHIIRKALDQWEKESGSETSHSWSLPPISSAPSRFRQDNGSYHIYMSERFLKKTWKTTRAELEAVGANSIVSHRSKTQSKKFALFHVYEYAKGPGGMSTAEADKAAATEMARITKSRANYRRFTDQMSNSFDDDDCDFDCCDL</sequence>
<dbReference type="EMBL" id="ML976614">
    <property type="protein sequence ID" value="KAF1851202.1"/>
    <property type="molecule type" value="Genomic_DNA"/>
</dbReference>
<reference evidence="2" key="1">
    <citation type="submission" date="2020-01" db="EMBL/GenBank/DDBJ databases">
        <authorList>
            <consortium name="DOE Joint Genome Institute"/>
            <person name="Haridas S."/>
            <person name="Albert R."/>
            <person name="Binder M."/>
            <person name="Bloem J."/>
            <person name="Labutti K."/>
            <person name="Salamov A."/>
            <person name="Andreopoulos B."/>
            <person name="Baker S.E."/>
            <person name="Barry K."/>
            <person name="Bills G."/>
            <person name="Bluhm B.H."/>
            <person name="Cannon C."/>
            <person name="Castanera R."/>
            <person name="Culley D.E."/>
            <person name="Daum C."/>
            <person name="Ezra D."/>
            <person name="Gonzalez J.B."/>
            <person name="Henrissat B."/>
            <person name="Kuo A."/>
            <person name="Liang C."/>
            <person name="Lipzen A."/>
            <person name="Lutzoni F."/>
            <person name="Magnuson J."/>
            <person name="Mondo S."/>
            <person name="Nolan M."/>
            <person name="Ohm R."/>
            <person name="Pangilinan J."/>
            <person name="Park H.-J."/>
            <person name="Ramirez L."/>
            <person name="Alfaro M."/>
            <person name="Sun H."/>
            <person name="Tritt A."/>
            <person name="Yoshinaga Y."/>
            <person name="Zwiers L.-H."/>
            <person name="Turgeon B.G."/>
            <person name="Goodwin S.B."/>
            <person name="Spatafora J.W."/>
            <person name="Crous P.W."/>
            <person name="Grigoriev I.V."/>
        </authorList>
    </citation>
    <scope>NUCLEOTIDE SEQUENCE</scope>
    <source>
        <strain evidence="2">CBS 394.84</strain>
    </source>
</reference>
<keyword evidence="3" id="KW-1185">Reference proteome</keyword>
<dbReference type="Proteomes" id="UP000800039">
    <property type="component" value="Unassembled WGS sequence"/>
</dbReference>